<evidence type="ECO:0000256" key="3">
    <source>
        <dbReference type="ARBA" id="ARBA00022801"/>
    </source>
</evidence>
<evidence type="ECO:0000256" key="4">
    <source>
        <dbReference type="ARBA" id="ARBA00023134"/>
    </source>
</evidence>
<dbReference type="AlphaFoldDB" id="A0A268RWU6"/>
<reference evidence="8 9" key="1">
    <citation type="submission" date="2017-07" db="EMBL/GenBank/DDBJ databases">
        <title>Isolation and whole genome analysis of endospore-forming bacteria from heroin.</title>
        <authorList>
            <person name="Kalinowski J."/>
            <person name="Ahrens B."/>
            <person name="Al-Dilaimi A."/>
            <person name="Winkler A."/>
            <person name="Wibberg D."/>
            <person name="Schleenbecker U."/>
            <person name="Ruckert C."/>
            <person name="Wolfel R."/>
            <person name="Grass G."/>
        </authorList>
    </citation>
    <scope>NUCLEOTIDE SEQUENCE [LARGE SCALE GENOMIC DNA]</scope>
    <source>
        <strain evidence="8 9">7523-2</strain>
    </source>
</reference>
<dbReference type="GO" id="GO:0016020">
    <property type="term" value="C:membrane"/>
    <property type="evidence" value="ECO:0007669"/>
    <property type="project" value="UniProtKB-SubCell"/>
</dbReference>
<dbReference type="GO" id="GO:0005525">
    <property type="term" value="F:GTP binding"/>
    <property type="evidence" value="ECO:0007669"/>
    <property type="project" value="UniProtKB-KW"/>
</dbReference>
<sequence length="1201" mass="136964">MERKTEVSGMTGTTTVEWTEKEKQNWQAIETKQSFRLAFSGHFSAGKSTLLNELLGAPLLPTSPIPTSANQVIIGQGDIRVVLEKANGEEENWQGAIDWDAVKRSGMDGTEIKRLRIYAPVPFLKHGSELMDTPGVDSTDPTHQRVTLDALYTTDAIVFVMDYNHVKAETNLYFLKQLSTEGKPLFLVINQIDKHEEGELSFAAYRESIENTLKEWGIRYVTIYYTSMKKTGIHENELVRFKQEMKALLLAGNRLAEASKNRLKHSFYKSVQRRLQEEKDEAVHLLDEQAAAQGASFDTLLSYQEEYERLERLKDAHQNRQRQFQGEWQSLFRQATLFNAALMEQTQQWLETLQPNFRVGWFFSKKKTEEERMRLLTQLTRALDDQIQSQLVFHVKRSLQTIPVDRLANKEAFLEAVEHTAFHIDESFLSKHAPKETVGREYAYQFAKERTDEIIREVKKRANTALEKAQTGLRKTDEAALEKGKAELEQHQRLKPLVEKWVHLNETYAHQAESLESAAKRVSDNGAFEQALQQARKQQQPEDEQQQTNWVKDIVFSDETLLAAEEQAKPTERLRFSHEPNKDVLRTLLRQYQANIWGSEWRERLERRLKQMERQQFTISLFGAFSAGKSSFANALLGADVLPTSPHPTTATITRVQQATASFSHGTVQIRYKGYQELEQEVASIGKLLSLTLTPETLTSFKLAGVKTETAAKKQALAYLQTLAASLKQREMLLSTTATVPLTELSELVANEAHACLIADVCIYYDCLLTTQGLTLVDTPGVNSIHGRHTNVAYEQVRRSDAIFYVTYYNHSFSKTDARFIEQLGKINKQFTSNKLYFVLNAVDLAANQSERKGVEAYVLRSLQSAGVENAALYPLSSKIALAEKQVGEPVTGLFAAFENELYGGMLQTFKQLNVDILYEEVAAYSRYLQQMATYAKAGAGSQKQHKDEMSESLAQMYDAFCREAGEPLKQRLQQEASELFLYLRERMQYMLRDGFGEHVNVATVQGTTKKAQRESLAKALREWGEDSSSFLAQEARATAVRLTLSFKRHYRRWLKEWEQAIQQAYEAFYLEEQETIPFALQVEPADIRFDAERHAKNFQSLKSLFEGGELDNVKEQAAAELAASAVVYVRDEEARCKEAITQAVQTAFMTEKARMESAIALQLQRLETVSSREFAKQMEQENTALQNWLEQETANQKAQP</sequence>
<comment type="subcellular location">
    <subcellularLocation>
        <location evidence="1">Membrane</location>
    </subcellularLocation>
</comment>
<organism evidence="8 9">
    <name type="scientific">Shouchella clausii</name>
    <name type="common">Alkalihalobacillus clausii</name>
    <dbReference type="NCBI Taxonomy" id="79880"/>
    <lineage>
        <taxon>Bacteria</taxon>
        <taxon>Bacillati</taxon>
        <taxon>Bacillota</taxon>
        <taxon>Bacilli</taxon>
        <taxon>Bacillales</taxon>
        <taxon>Bacillaceae</taxon>
        <taxon>Shouchella</taxon>
    </lineage>
</organism>
<dbReference type="InterPro" id="IPR027417">
    <property type="entry name" value="P-loop_NTPase"/>
</dbReference>
<evidence type="ECO:0000259" key="7">
    <source>
        <dbReference type="Pfam" id="PF00350"/>
    </source>
</evidence>
<comment type="caution">
    <text evidence="8">The sequence shown here is derived from an EMBL/GenBank/DDBJ whole genome shotgun (WGS) entry which is preliminary data.</text>
</comment>
<evidence type="ECO:0000256" key="6">
    <source>
        <dbReference type="SAM" id="Coils"/>
    </source>
</evidence>
<feature type="domain" description="Dynamin N-terminal" evidence="7">
    <location>
        <begin position="38"/>
        <end position="191"/>
    </location>
</feature>
<dbReference type="EMBL" id="NPBS01000097">
    <property type="protein sequence ID" value="PAF24700.1"/>
    <property type="molecule type" value="Genomic_DNA"/>
</dbReference>
<dbReference type="InterPro" id="IPR045063">
    <property type="entry name" value="Dynamin_N"/>
</dbReference>
<keyword evidence="4" id="KW-0342">GTP-binding</keyword>
<dbReference type="Gene3D" id="3.40.50.300">
    <property type="entry name" value="P-loop containing nucleotide triphosphate hydrolases"/>
    <property type="match status" value="2"/>
</dbReference>
<gene>
    <name evidence="8" type="ORF">CHH61_17450</name>
</gene>
<accession>A0A268RWU6</accession>
<keyword evidence="5" id="KW-0472">Membrane</keyword>
<evidence type="ECO:0000313" key="8">
    <source>
        <dbReference type="EMBL" id="PAF24700.1"/>
    </source>
</evidence>
<evidence type="ECO:0000313" key="9">
    <source>
        <dbReference type="Proteomes" id="UP000216133"/>
    </source>
</evidence>
<keyword evidence="2" id="KW-0547">Nucleotide-binding</keyword>
<dbReference type="PANTHER" id="PTHR10465:SF0">
    <property type="entry name" value="SARCALUMENIN"/>
    <property type="match status" value="1"/>
</dbReference>
<dbReference type="SUPFAM" id="SSF52540">
    <property type="entry name" value="P-loop containing nucleoside triphosphate hydrolases"/>
    <property type="match status" value="2"/>
</dbReference>
<dbReference type="InterPro" id="IPR027094">
    <property type="entry name" value="Mitofusin_fam"/>
</dbReference>
<dbReference type="GO" id="GO:0003924">
    <property type="term" value="F:GTPase activity"/>
    <property type="evidence" value="ECO:0007669"/>
    <property type="project" value="InterPro"/>
</dbReference>
<feature type="coiled-coil region" evidence="6">
    <location>
        <begin position="268"/>
        <end position="327"/>
    </location>
</feature>
<evidence type="ECO:0000256" key="2">
    <source>
        <dbReference type="ARBA" id="ARBA00022741"/>
    </source>
</evidence>
<evidence type="ECO:0000256" key="5">
    <source>
        <dbReference type="ARBA" id="ARBA00023136"/>
    </source>
</evidence>
<dbReference type="Pfam" id="PF00350">
    <property type="entry name" value="Dynamin_N"/>
    <property type="match status" value="2"/>
</dbReference>
<dbReference type="PANTHER" id="PTHR10465">
    <property type="entry name" value="TRANSMEMBRANE GTPASE FZO1"/>
    <property type="match status" value="1"/>
</dbReference>
<proteinExistence type="predicted"/>
<keyword evidence="6" id="KW-0175">Coiled coil</keyword>
<dbReference type="Proteomes" id="UP000216133">
    <property type="component" value="Unassembled WGS sequence"/>
</dbReference>
<evidence type="ECO:0000256" key="1">
    <source>
        <dbReference type="ARBA" id="ARBA00004370"/>
    </source>
</evidence>
<feature type="domain" description="Dynamin N-terminal" evidence="7">
    <location>
        <begin position="619"/>
        <end position="840"/>
    </location>
</feature>
<name>A0A268RWU6_SHOCL</name>
<keyword evidence="3" id="KW-0378">Hydrolase</keyword>
<protein>
    <recommendedName>
        <fullName evidence="7">Dynamin N-terminal domain-containing protein</fullName>
    </recommendedName>
</protein>
<dbReference type="CDD" id="cd09912">
    <property type="entry name" value="DLP_2"/>
    <property type="match status" value="1"/>
</dbReference>